<proteinExistence type="predicted"/>
<reference evidence="1" key="1">
    <citation type="submission" date="2021-01" db="EMBL/GenBank/DDBJ databases">
        <title>Adiantum capillus-veneris genome.</title>
        <authorList>
            <person name="Fang Y."/>
            <person name="Liao Q."/>
        </authorList>
    </citation>
    <scope>NUCLEOTIDE SEQUENCE</scope>
    <source>
        <strain evidence="1">H3</strain>
        <tissue evidence="1">Leaf</tissue>
    </source>
</reference>
<gene>
    <name evidence="1" type="ORF">GOP47_0012914</name>
</gene>
<keyword evidence="2" id="KW-1185">Reference proteome</keyword>
<evidence type="ECO:0000313" key="2">
    <source>
        <dbReference type="Proteomes" id="UP000886520"/>
    </source>
</evidence>
<organism evidence="1 2">
    <name type="scientific">Adiantum capillus-veneris</name>
    <name type="common">Maidenhair fern</name>
    <dbReference type="NCBI Taxonomy" id="13818"/>
    <lineage>
        <taxon>Eukaryota</taxon>
        <taxon>Viridiplantae</taxon>
        <taxon>Streptophyta</taxon>
        <taxon>Embryophyta</taxon>
        <taxon>Tracheophyta</taxon>
        <taxon>Polypodiopsida</taxon>
        <taxon>Polypodiidae</taxon>
        <taxon>Polypodiales</taxon>
        <taxon>Pteridineae</taxon>
        <taxon>Pteridaceae</taxon>
        <taxon>Vittarioideae</taxon>
        <taxon>Adiantum</taxon>
    </lineage>
</organism>
<dbReference type="AlphaFoldDB" id="A0A9D4URL6"/>
<evidence type="ECO:0000313" key="1">
    <source>
        <dbReference type="EMBL" id="KAI5072808.1"/>
    </source>
</evidence>
<name>A0A9D4URL6_ADICA</name>
<dbReference type="EMBL" id="JABFUD020000012">
    <property type="protein sequence ID" value="KAI5072808.1"/>
    <property type="molecule type" value="Genomic_DNA"/>
</dbReference>
<feature type="non-terminal residue" evidence="1">
    <location>
        <position position="1"/>
    </location>
</feature>
<sequence>GRTLFAFLDLEREEACKIESWPSSFSWRNLPLRWALFRALLLNLECSVIVEIRYRHSQSMLSPGFLLDFWFKFQNFPSSLAEISRKKCNCTFARQESFCSPCVCGFSCVLQTGF</sequence>
<dbReference type="Proteomes" id="UP000886520">
    <property type="component" value="Chromosome 12"/>
</dbReference>
<comment type="caution">
    <text evidence="1">The sequence shown here is derived from an EMBL/GenBank/DDBJ whole genome shotgun (WGS) entry which is preliminary data.</text>
</comment>
<accession>A0A9D4URL6</accession>
<protein>
    <submittedName>
        <fullName evidence="1">Uncharacterized protein</fullName>
    </submittedName>
</protein>